<name>A0A1W0E4L8_9MICR</name>
<keyword evidence="1" id="KW-1133">Transmembrane helix</keyword>
<proteinExistence type="predicted"/>
<dbReference type="OrthoDB" id="2189922at2759"/>
<dbReference type="Proteomes" id="UP000192758">
    <property type="component" value="Unassembled WGS sequence"/>
</dbReference>
<comment type="caution">
    <text evidence="2">The sequence shown here is derived from an EMBL/GenBank/DDBJ whole genome shotgun (WGS) entry which is preliminary data.</text>
</comment>
<sequence length="231" mass="28229">MFVERTNEFYEKITFTDQKKIIRKKDIFYLKIYKEMETIEDLLKTNKRYQNILAFEETLFKLQQEVYALDLLKIEGLEDVFDGIKWILFNRLLHVKNLLKKRKLENSTEIYEEEYTENTLNDKKEAKQEINGNMLEQLECENKQILQSRQYEETQKKLRQINKVQTAIGEHLLVQNERIDDICETNKDTKDVFKKINKVYFNQNGSWFKRFVYKLILLFIFLLIILHYRNR</sequence>
<feature type="transmembrane region" description="Helical" evidence="1">
    <location>
        <begin position="211"/>
        <end position="228"/>
    </location>
</feature>
<protein>
    <recommendedName>
        <fullName evidence="4">t-SNARE coiled-coil homology domain-containing protein</fullName>
    </recommendedName>
</protein>
<dbReference type="VEuPathDB" id="MicrosporidiaDB:EHP00_860"/>
<evidence type="ECO:0000313" key="3">
    <source>
        <dbReference type="Proteomes" id="UP000192758"/>
    </source>
</evidence>
<accession>A0A1W0E4L8</accession>
<dbReference type="STRING" id="646526.A0A1W0E4L8"/>
<organism evidence="2 3">
    <name type="scientific">Ecytonucleospora hepatopenaei</name>
    <dbReference type="NCBI Taxonomy" id="646526"/>
    <lineage>
        <taxon>Eukaryota</taxon>
        <taxon>Fungi</taxon>
        <taxon>Fungi incertae sedis</taxon>
        <taxon>Microsporidia</taxon>
        <taxon>Enterocytozoonidae</taxon>
        <taxon>Ecytonucleospora</taxon>
    </lineage>
</organism>
<dbReference type="EMBL" id="MNPJ01000021">
    <property type="protein sequence ID" value="OQS54217.1"/>
    <property type="molecule type" value="Genomic_DNA"/>
</dbReference>
<keyword evidence="3" id="KW-1185">Reference proteome</keyword>
<evidence type="ECO:0008006" key="4">
    <source>
        <dbReference type="Google" id="ProtNLM"/>
    </source>
</evidence>
<reference evidence="2 3" key="1">
    <citation type="journal article" date="2017" name="Environ. Microbiol.">
        <title>Decay of the glycolytic pathway and adaptation to intranuclear parasitism within Enterocytozoonidae microsporidia.</title>
        <authorList>
            <person name="Wiredu Boakye D."/>
            <person name="Jaroenlak P."/>
            <person name="Prachumwat A."/>
            <person name="Williams T.A."/>
            <person name="Bateman K.S."/>
            <person name="Itsathitphaisarn O."/>
            <person name="Sritunyalucksana K."/>
            <person name="Paszkiewicz K.H."/>
            <person name="Moore K.A."/>
            <person name="Stentiford G.D."/>
            <person name="Williams B.A."/>
        </authorList>
    </citation>
    <scope>NUCLEOTIDE SEQUENCE [LARGE SCALE GENOMIC DNA]</scope>
    <source>
        <strain evidence="2 3">TH1</strain>
    </source>
</reference>
<keyword evidence="1" id="KW-0472">Membrane</keyword>
<gene>
    <name evidence="2" type="ORF">EHP00_860</name>
</gene>
<evidence type="ECO:0000313" key="2">
    <source>
        <dbReference type="EMBL" id="OQS54217.1"/>
    </source>
</evidence>
<dbReference type="AlphaFoldDB" id="A0A1W0E4L8"/>
<keyword evidence="1" id="KW-0812">Transmembrane</keyword>
<evidence type="ECO:0000256" key="1">
    <source>
        <dbReference type="SAM" id="Phobius"/>
    </source>
</evidence>